<feature type="domain" description="MD-2-related lipid-recognition" evidence="5">
    <location>
        <begin position="38"/>
        <end position="169"/>
    </location>
</feature>
<evidence type="ECO:0000259" key="5">
    <source>
        <dbReference type="SMART" id="SM00737"/>
    </source>
</evidence>
<evidence type="ECO:0000313" key="7">
    <source>
        <dbReference type="Proteomes" id="UP001608902"/>
    </source>
</evidence>
<dbReference type="SMART" id="SM00737">
    <property type="entry name" value="ML"/>
    <property type="match status" value="1"/>
</dbReference>
<dbReference type="Pfam" id="PF02221">
    <property type="entry name" value="E1_DerP2_DerF2"/>
    <property type="match status" value="1"/>
</dbReference>
<dbReference type="InterPro" id="IPR003172">
    <property type="entry name" value="ML_dom"/>
</dbReference>
<comment type="subcellular location">
    <subcellularLocation>
        <location evidence="1">Secreted</location>
    </subcellularLocation>
</comment>
<keyword evidence="4" id="KW-0732">Signal</keyword>
<dbReference type="Proteomes" id="UP001608902">
    <property type="component" value="Unassembled WGS sequence"/>
</dbReference>
<comment type="similarity">
    <text evidence="2">Belongs to the NPC2 family.</text>
</comment>
<accession>A0ABD6EQQ6</accession>
<organism evidence="6 7">
    <name type="scientific">Gnathostoma spinigerum</name>
    <dbReference type="NCBI Taxonomy" id="75299"/>
    <lineage>
        <taxon>Eukaryota</taxon>
        <taxon>Metazoa</taxon>
        <taxon>Ecdysozoa</taxon>
        <taxon>Nematoda</taxon>
        <taxon>Chromadorea</taxon>
        <taxon>Rhabditida</taxon>
        <taxon>Spirurina</taxon>
        <taxon>Gnathostomatomorpha</taxon>
        <taxon>Gnathostomatoidea</taxon>
        <taxon>Gnathostomatidae</taxon>
        <taxon>Gnathostoma</taxon>
    </lineage>
</organism>
<protein>
    <recommendedName>
        <fullName evidence="5">MD-2-related lipid-recognition domain-containing protein</fullName>
    </recommendedName>
</protein>
<evidence type="ECO:0000256" key="3">
    <source>
        <dbReference type="ARBA" id="ARBA00022525"/>
    </source>
</evidence>
<feature type="chain" id="PRO_5044895270" description="MD-2-related lipid-recognition domain-containing protein" evidence="4">
    <location>
        <begin position="26"/>
        <end position="173"/>
    </location>
</feature>
<dbReference type="EMBL" id="JBGFUD010003762">
    <property type="protein sequence ID" value="MFH4979022.1"/>
    <property type="molecule type" value="Genomic_DNA"/>
</dbReference>
<evidence type="ECO:0000256" key="4">
    <source>
        <dbReference type="SAM" id="SignalP"/>
    </source>
</evidence>
<evidence type="ECO:0000256" key="1">
    <source>
        <dbReference type="ARBA" id="ARBA00004613"/>
    </source>
</evidence>
<dbReference type="SUPFAM" id="SSF81296">
    <property type="entry name" value="E set domains"/>
    <property type="match status" value="1"/>
</dbReference>
<dbReference type="AlphaFoldDB" id="A0ABD6EQQ6"/>
<dbReference type="InterPro" id="IPR014756">
    <property type="entry name" value="Ig_E-set"/>
</dbReference>
<name>A0ABD6EQQ6_9BILA</name>
<keyword evidence="7" id="KW-1185">Reference proteome</keyword>
<evidence type="ECO:0000256" key="2">
    <source>
        <dbReference type="ARBA" id="ARBA00006370"/>
    </source>
</evidence>
<dbReference type="GO" id="GO:0005576">
    <property type="term" value="C:extracellular region"/>
    <property type="evidence" value="ECO:0007669"/>
    <property type="project" value="UniProtKB-SubCell"/>
</dbReference>
<sequence length="173" mass="19362">MYRSLNLSLFTVALVALLQGEIANCQLYDGVGFRPLGHKNCKSNLDIISVEADGCPGPKAKCNFKLGTEPRIRIGFIPRKREIKQLETTVRAKLGTALVTFNLDEKDACKAGNLTCPLKVGQTYYYSQSVKILPQYPKVNVQVNWILDDKSEEDHNEVSKREVCIIFLATLVE</sequence>
<gene>
    <name evidence="6" type="ORF">AB6A40_005731</name>
</gene>
<comment type="caution">
    <text evidence="6">The sequence shown here is derived from an EMBL/GenBank/DDBJ whole genome shotgun (WGS) entry which is preliminary data.</text>
</comment>
<feature type="signal peptide" evidence="4">
    <location>
        <begin position="1"/>
        <end position="25"/>
    </location>
</feature>
<dbReference type="FunFam" id="2.60.40.770:FF:000001">
    <property type="entry name" value="NPC intracellular cholesterol transporter 2"/>
    <property type="match status" value="1"/>
</dbReference>
<keyword evidence="3" id="KW-0964">Secreted</keyword>
<dbReference type="Gene3D" id="2.60.40.770">
    <property type="match status" value="1"/>
</dbReference>
<reference evidence="6 7" key="1">
    <citation type="submission" date="2024-08" db="EMBL/GenBank/DDBJ databases">
        <title>Gnathostoma spinigerum genome.</title>
        <authorList>
            <person name="Gonzalez-Bertolin B."/>
            <person name="Monzon S."/>
            <person name="Zaballos A."/>
            <person name="Jimenez P."/>
            <person name="Dekumyoy P."/>
            <person name="Varona S."/>
            <person name="Cuesta I."/>
            <person name="Sumanam S."/>
            <person name="Adisakwattana P."/>
            <person name="Gasser R.B."/>
            <person name="Hernandez-Gonzalez A."/>
            <person name="Young N.D."/>
            <person name="Perteguer M.J."/>
        </authorList>
    </citation>
    <scope>NUCLEOTIDE SEQUENCE [LARGE SCALE GENOMIC DNA]</scope>
    <source>
        <strain evidence="6">AL3</strain>
        <tissue evidence="6">Liver</tissue>
    </source>
</reference>
<proteinExistence type="inferred from homology"/>
<evidence type="ECO:0000313" key="6">
    <source>
        <dbReference type="EMBL" id="MFH4979022.1"/>
    </source>
</evidence>